<proteinExistence type="predicted"/>
<reference evidence="1" key="1">
    <citation type="submission" date="2022-08" db="EMBL/GenBank/DDBJ databases">
        <authorList>
            <person name="Gutierrez-Valencia J."/>
        </authorList>
    </citation>
    <scope>NUCLEOTIDE SEQUENCE</scope>
</reference>
<dbReference type="Proteomes" id="UP001154282">
    <property type="component" value="Unassembled WGS sequence"/>
</dbReference>
<evidence type="ECO:0000313" key="1">
    <source>
        <dbReference type="EMBL" id="CAI0461915.1"/>
    </source>
</evidence>
<evidence type="ECO:0000313" key="2">
    <source>
        <dbReference type="Proteomes" id="UP001154282"/>
    </source>
</evidence>
<name>A0AAV0NTN5_9ROSI</name>
<gene>
    <name evidence="1" type="ORF">LITE_LOCUS35140</name>
</gene>
<dbReference type="EMBL" id="CAMGYJ010000008">
    <property type="protein sequence ID" value="CAI0461915.1"/>
    <property type="molecule type" value="Genomic_DNA"/>
</dbReference>
<sequence>MGEAAMLMYLTAGAWASGDTKRKRLLDLEGYPAIVRESVRERERSAQQWTKQLAEQGCQGVVVVWIICPLVAVNWIRAHVMVGIWLSKPVTNKWREILSS</sequence>
<dbReference type="AlphaFoldDB" id="A0AAV0NTN5"/>
<protein>
    <submittedName>
        <fullName evidence="1">Uncharacterized protein</fullName>
    </submittedName>
</protein>
<keyword evidence="2" id="KW-1185">Reference proteome</keyword>
<accession>A0AAV0NTN5</accession>
<comment type="caution">
    <text evidence="1">The sequence shown here is derived from an EMBL/GenBank/DDBJ whole genome shotgun (WGS) entry which is preliminary data.</text>
</comment>
<organism evidence="1 2">
    <name type="scientific">Linum tenue</name>
    <dbReference type="NCBI Taxonomy" id="586396"/>
    <lineage>
        <taxon>Eukaryota</taxon>
        <taxon>Viridiplantae</taxon>
        <taxon>Streptophyta</taxon>
        <taxon>Embryophyta</taxon>
        <taxon>Tracheophyta</taxon>
        <taxon>Spermatophyta</taxon>
        <taxon>Magnoliopsida</taxon>
        <taxon>eudicotyledons</taxon>
        <taxon>Gunneridae</taxon>
        <taxon>Pentapetalae</taxon>
        <taxon>rosids</taxon>
        <taxon>fabids</taxon>
        <taxon>Malpighiales</taxon>
        <taxon>Linaceae</taxon>
        <taxon>Linum</taxon>
    </lineage>
</organism>